<dbReference type="AlphaFoldDB" id="A0A176RU65"/>
<keyword evidence="1" id="KW-1133">Transmembrane helix</keyword>
<evidence type="ECO:0000256" key="1">
    <source>
        <dbReference type="SAM" id="Phobius"/>
    </source>
</evidence>
<keyword evidence="1" id="KW-0472">Membrane</keyword>
<reference evidence="2 3" key="1">
    <citation type="submission" date="2016-05" db="EMBL/GenBank/DDBJ databases">
        <title>Single-cell genome of chain-forming Candidatus Thiomargarita nelsonii and comparison to other large sulfur-oxidizing bacteria.</title>
        <authorList>
            <person name="Winkel M."/>
            <person name="Salman V."/>
            <person name="Woyke T."/>
            <person name="Schulz-Vogt H."/>
            <person name="Richter M."/>
            <person name="Flood B."/>
            <person name="Bailey J."/>
            <person name="Amann R."/>
            <person name="Mussmann M."/>
        </authorList>
    </citation>
    <scope>NUCLEOTIDE SEQUENCE [LARGE SCALE GENOMIC DNA]</scope>
    <source>
        <strain evidence="2 3">THI036</strain>
    </source>
</reference>
<name>A0A176RU65_9GAMM</name>
<dbReference type="Proteomes" id="UP000076962">
    <property type="component" value="Unassembled WGS sequence"/>
</dbReference>
<feature type="transmembrane region" description="Helical" evidence="1">
    <location>
        <begin position="12"/>
        <end position="32"/>
    </location>
</feature>
<gene>
    <name evidence="2" type="ORF">THIOM_005081</name>
</gene>
<comment type="caution">
    <text evidence="2">The sequence shown here is derived from an EMBL/GenBank/DDBJ whole genome shotgun (WGS) entry which is preliminary data.</text>
</comment>
<organism evidence="2 3">
    <name type="scientific">Candidatus Thiomargarita nelsonii</name>
    <dbReference type="NCBI Taxonomy" id="1003181"/>
    <lineage>
        <taxon>Bacteria</taxon>
        <taxon>Pseudomonadati</taxon>
        <taxon>Pseudomonadota</taxon>
        <taxon>Gammaproteobacteria</taxon>
        <taxon>Thiotrichales</taxon>
        <taxon>Thiotrichaceae</taxon>
        <taxon>Thiomargarita</taxon>
    </lineage>
</organism>
<accession>A0A176RU65</accession>
<sequence>MKRTFKIIAINFMVLSTLIVGVEILSQLAYLLKNGNLLFLETISVHSRTFEIHPYLVGRLKSSVKVKKNNKTITTTHTRWG</sequence>
<keyword evidence="3" id="KW-1185">Reference proteome</keyword>
<evidence type="ECO:0000313" key="2">
    <source>
        <dbReference type="EMBL" id="OAD19293.1"/>
    </source>
</evidence>
<protein>
    <submittedName>
        <fullName evidence="2">Uncharacterized protein</fullName>
    </submittedName>
</protein>
<evidence type="ECO:0000313" key="3">
    <source>
        <dbReference type="Proteomes" id="UP000076962"/>
    </source>
</evidence>
<proteinExistence type="predicted"/>
<dbReference type="EMBL" id="LUTY01002862">
    <property type="protein sequence ID" value="OAD19293.1"/>
    <property type="molecule type" value="Genomic_DNA"/>
</dbReference>
<keyword evidence="1" id="KW-0812">Transmembrane</keyword>